<feature type="domain" description="HAMP" evidence="7">
    <location>
        <begin position="324"/>
        <end position="377"/>
    </location>
</feature>
<comment type="subcellular location">
    <subcellularLocation>
        <location evidence="1">Membrane</location>
    </subcellularLocation>
</comment>
<comment type="caution">
    <text evidence="9">The sequence shown here is derived from an EMBL/GenBank/DDBJ whole genome shotgun (WGS) entry which is preliminary data.</text>
</comment>
<feature type="domain" description="HAMP" evidence="7">
    <location>
        <begin position="433"/>
        <end position="485"/>
    </location>
</feature>
<keyword evidence="10" id="KW-1185">Reference proteome</keyword>
<evidence type="ECO:0000313" key="9">
    <source>
        <dbReference type="EMBL" id="EDQ32425.1"/>
    </source>
</evidence>
<dbReference type="Proteomes" id="UP000004291">
    <property type="component" value="Chromosome"/>
</dbReference>
<dbReference type="Pfam" id="PF18947">
    <property type="entry name" value="HAMP_2"/>
    <property type="match status" value="1"/>
</dbReference>
<keyword evidence="4" id="KW-0807">Transducer</keyword>
<keyword evidence="5" id="KW-1133">Transmembrane helix</keyword>
<dbReference type="SUPFAM" id="SSF58104">
    <property type="entry name" value="Methyl-accepting chemotaxis protein (MCP) signaling domain"/>
    <property type="match status" value="1"/>
</dbReference>
<dbReference type="EMBL" id="ABIA03000004">
    <property type="protein sequence ID" value="EDQ32425.1"/>
    <property type="molecule type" value="Genomic_DNA"/>
</dbReference>
<feature type="domain" description="HBM" evidence="8">
    <location>
        <begin position="50"/>
        <end position="290"/>
    </location>
</feature>
<dbReference type="PROSITE" id="PS50111">
    <property type="entry name" value="CHEMOTAXIS_TRANSDUC_2"/>
    <property type="match status" value="1"/>
</dbReference>
<dbReference type="FunFam" id="1.10.287.950:FF:000001">
    <property type="entry name" value="Methyl-accepting chemotaxis sensory transducer"/>
    <property type="match status" value="1"/>
</dbReference>
<feature type="transmembrane region" description="Helical" evidence="5">
    <location>
        <begin position="301"/>
        <end position="323"/>
    </location>
</feature>
<dbReference type="Pfam" id="PF00015">
    <property type="entry name" value="MCPsignal"/>
    <property type="match status" value="1"/>
</dbReference>
<dbReference type="GO" id="GO:0005886">
    <property type="term" value="C:plasma membrane"/>
    <property type="evidence" value="ECO:0007669"/>
    <property type="project" value="TreeGrafter"/>
</dbReference>
<dbReference type="PROSITE" id="PS50885">
    <property type="entry name" value="HAMP"/>
    <property type="match status" value="2"/>
</dbReference>
<proteinExistence type="inferred from homology"/>
<evidence type="ECO:0000259" key="7">
    <source>
        <dbReference type="PROSITE" id="PS50885"/>
    </source>
</evidence>
<evidence type="ECO:0000256" key="1">
    <source>
        <dbReference type="ARBA" id="ARBA00004370"/>
    </source>
</evidence>
<dbReference type="Gene3D" id="6.10.340.10">
    <property type="match status" value="1"/>
</dbReference>
<dbReference type="PANTHER" id="PTHR43531:SF11">
    <property type="entry name" value="METHYL-ACCEPTING CHEMOTAXIS PROTEIN 3"/>
    <property type="match status" value="1"/>
</dbReference>
<dbReference type="Gene3D" id="1.10.287.950">
    <property type="entry name" value="Methyl-accepting chemotaxis protein"/>
    <property type="match status" value="1"/>
</dbReference>
<evidence type="ECO:0000313" key="10">
    <source>
        <dbReference type="Proteomes" id="UP000004291"/>
    </source>
</evidence>
<dbReference type="HOGENOM" id="CLU_000445_107_20_5"/>
<dbReference type="PRINTS" id="PR00260">
    <property type="entry name" value="CHEMTRNSDUCR"/>
</dbReference>
<sequence length="745" mass="79280">MPSLKFLNNIKIGHKIYGGFAIVIAVLVTIGGVSVFMNIANKGSFMEYRTAARLTSEAAGVEDNMLSARLSFMKYRTNQSAEVKQEVHDRLDATLAAIKTMDDVAVQESVKTAIAGFAGQVETYRAGFDSVAVLQDRRNELVHGTLDKLGPQLQDDTAKITKELQNIFKTGAAFVAGRVQYGVASMQLLGNKYLLSNDADAYAQSKQYAETAITDLAEVVKQAGYEPMEEMFAKAKADIEHYSATMTEVHDIIAQRNEIIAGTLDVVGPAVSNAVEDLKLELKKTQDTLGPSIQSTMSNGVIVSGILAAGGAMLALAFAMLIATGITRPVQAITRAMSALADNKLDTVIPGLDHKSEIGEMAQAVDVFKQNAIRVRDLTAQEAALQAKNTDLQSNISTVVAAAVAGDFTKRITARYDNPDLDAFASNVNTLVESVDTGIAETQRVIAALADGDLTEEMTGSYQGVFAELQSNVNGTMGSLRKLMEEVRHSADVINGGADQIRNASNDLSRRTETQAASLEETSSGLEEITVAVRSSTERAQDSSRMVSEARTFAQQSAVVVEDANAAMSRIEQASGEISNIINVIDEIAFQTNLLALNAGVEAARAGEAGKGFAVVAQEVRELAQRSATAAKDIKDLITKSSGEVESGVGLVTSTGDALREIQEKVNGIADQVTAIATAANEQSTGLQEINASINQMDQMTQQNAAMVEEAAASTNTLADETATLRQLISRFKLAKPGHQYSSAA</sequence>
<reference evidence="9 10" key="1">
    <citation type="submission" date="2007-10" db="EMBL/GenBank/DDBJ databases">
        <authorList>
            <person name="Wagner-Dobler I."/>
            <person name="Ferriera S."/>
            <person name="Johnson J."/>
            <person name="Kravitz S."/>
            <person name="Beeson K."/>
            <person name="Sutton G."/>
            <person name="Rogers Y.-H."/>
            <person name="Friedman R."/>
            <person name="Frazier M."/>
            <person name="Venter J.C."/>
        </authorList>
    </citation>
    <scope>NUCLEOTIDE SEQUENCE [LARGE SCALE GENOMIC DNA]</scope>
    <source>
        <strain evidence="9 10">DFL-43</strain>
    </source>
</reference>
<dbReference type="PANTHER" id="PTHR43531">
    <property type="entry name" value="PROTEIN ICFG"/>
    <property type="match status" value="1"/>
</dbReference>
<feature type="domain" description="Methyl-accepting transducer" evidence="6">
    <location>
        <begin position="490"/>
        <end position="719"/>
    </location>
</feature>
<dbReference type="SMART" id="SM00304">
    <property type="entry name" value="HAMP"/>
    <property type="match status" value="2"/>
</dbReference>
<dbReference type="PROSITE" id="PS51753">
    <property type="entry name" value="HBM"/>
    <property type="match status" value="1"/>
</dbReference>
<dbReference type="AlphaFoldDB" id="A9DB09"/>
<dbReference type="InterPro" id="IPR004089">
    <property type="entry name" value="MCPsignal_dom"/>
</dbReference>
<dbReference type="GO" id="GO:0007165">
    <property type="term" value="P:signal transduction"/>
    <property type="evidence" value="ECO:0007669"/>
    <property type="project" value="UniProtKB-KW"/>
</dbReference>
<evidence type="ECO:0000259" key="8">
    <source>
        <dbReference type="PROSITE" id="PS51753"/>
    </source>
</evidence>
<dbReference type="GO" id="GO:0006935">
    <property type="term" value="P:chemotaxis"/>
    <property type="evidence" value="ECO:0007669"/>
    <property type="project" value="UniProtKB-KW"/>
</dbReference>
<dbReference type="InterPro" id="IPR004090">
    <property type="entry name" value="Chemotax_Me-accpt_rcpt"/>
</dbReference>
<evidence type="ECO:0000256" key="5">
    <source>
        <dbReference type="SAM" id="Phobius"/>
    </source>
</evidence>
<dbReference type="SMART" id="SM00283">
    <property type="entry name" value="MA"/>
    <property type="match status" value="1"/>
</dbReference>
<keyword evidence="5" id="KW-0812">Transmembrane</keyword>
<dbReference type="InterPro" id="IPR003660">
    <property type="entry name" value="HAMP_dom"/>
</dbReference>
<gene>
    <name evidence="9" type="ORF">HPDFL43_11516</name>
</gene>
<organism evidence="9 10">
    <name type="scientific">Hoeflea phototrophica (strain DSM 17068 / NCIMB 14078 / DFL-43)</name>
    <dbReference type="NCBI Taxonomy" id="411684"/>
    <lineage>
        <taxon>Bacteria</taxon>
        <taxon>Pseudomonadati</taxon>
        <taxon>Pseudomonadota</taxon>
        <taxon>Alphaproteobacteria</taxon>
        <taxon>Hyphomicrobiales</taxon>
        <taxon>Rhizobiaceae</taxon>
        <taxon>Hoeflea</taxon>
    </lineage>
</organism>
<dbReference type="GO" id="GO:0004888">
    <property type="term" value="F:transmembrane signaling receptor activity"/>
    <property type="evidence" value="ECO:0007669"/>
    <property type="project" value="InterPro"/>
</dbReference>
<protein>
    <submittedName>
        <fullName evidence="9">Methyl-accepting chemotaxis protein</fullName>
    </submittedName>
</protein>
<dbReference type="CDD" id="cd11386">
    <property type="entry name" value="MCP_signal"/>
    <property type="match status" value="1"/>
</dbReference>
<dbReference type="SMART" id="SM01358">
    <property type="entry name" value="HBM"/>
    <property type="match status" value="1"/>
</dbReference>
<keyword evidence="5" id="KW-0472">Membrane</keyword>
<evidence type="ECO:0000256" key="2">
    <source>
        <dbReference type="ARBA" id="ARBA00022500"/>
    </source>
</evidence>
<evidence type="ECO:0000259" key="6">
    <source>
        <dbReference type="PROSITE" id="PS50111"/>
    </source>
</evidence>
<comment type="similarity">
    <text evidence="3">Belongs to the methyl-accepting chemotaxis (MCP) protein family.</text>
</comment>
<dbReference type="eggNOG" id="COG0840">
    <property type="taxonomic scope" value="Bacteria"/>
</dbReference>
<dbReference type="Pfam" id="PF00672">
    <property type="entry name" value="HAMP"/>
    <property type="match status" value="1"/>
</dbReference>
<dbReference type="RefSeq" id="WP_007198074.1">
    <property type="nucleotide sequence ID" value="NZ_CM002917.1"/>
</dbReference>
<dbReference type="SUPFAM" id="SSF158472">
    <property type="entry name" value="HAMP domain-like"/>
    <property type="match status" value="1"/>
</dbReference>
<feature type="transmembrane region" description="Helical" evidence="5">
    <location>
        <begin position="16"/>
        <end position="39"/>
    </location>
</feature>
<accession>A9DB09</accession>
<keyword evidence="2" id="KW-0145">Chemotaxis</keyword>
<name>A9DB09_HOEPD</name>
<dbReference type="InterPro" id="IPR051310">
    <property type="entry name" value="MCP_chemotaxis"/>
</dbReference>
<reference evidence="9 10" key="2">
    <citation type="submission" date="2012-06" db="EMBL/GenBank/DDBJ databases">
        <authorList>
            <person name="Fiebig A."/>
        </authorList>
    </citation>
    <scope>NUCLEOTIDE SEQUENCE [LARGE SCALE GENOMIC DNA]</scope>
    <source>
        <strain evidence="9 10">DFL-43</strain>
    </source>
</reference>
<evidence type="ECO:0000256" key="3">
    <source>
        <dbReference type="ARBA" id="ARBA00029447"/>
    </source>
</evidence>
<evidence type="ECO:0000256" key="4">
    <source>
        <dbReference type="PROSITE-ProRule" id="PRU00284"/>
    </source>
</evidence>
<dbReference type="STRING" id="411684.HPDFL43_11516"/>
<dbReference type="InterPro" id="IPR032255">
    <property type="entry name" value="HBM"/>
</dbReference>